<comment type="caution">
    <text evidence="3">The sequence shown here is derived from an EMBL/GenBank/DDBJ whole genome shotgun (WGS) entry which is preliminary data.</text>
</comment>
<evidence type="ECO:0000259" key="2">
    <source>
        <dbReference type="Pfam" id="PF12849"/>
    </source>
</evidence>
<dbReference type="Proteomes" id="UP000629098">
    <property type="component" value="Unassembled WGS sequence"/>
</dbReference>
<evidence type="ECO:0000256" key="1">
    <source>
        <dbReference type="ARBA" id="ARBA00022729"/>
    </source>
</evidence>
<proteinExistence type="predicted"/>
<dbReference type="Pfam" id="PF12849">
    <property type="entry name" value="PBP_like_2"/>
    <property type="match status" value="1"/>
</dbReference>
<dbReference type="RefSeq" id="WP_190836210.1">
    <property type="nucleotide sequence ID" value="NZ_CAWPPI010000106.1"/>
</dbReference>
<dbReference type="SUPFAM" id="SSF53850">
    <property type="entry name" value="Periplasmic binding protein-like II"/>
    <property type="match status" value="1"/>
</dbReference>
<dbReference type="AlphaFoldDB" id="A0A8J7BZ98"/>
<protein>
    <submittedName>
        <fullName evidence="3">Substrate-binding domain-containing protein</fullName>
    </submittedName>
</protein>
<dbReference type="Gene3D" id="3.40.190.10">
    <property type="entry name" value="Periplasmic binding protein-like II"/>
    <property type="match status" value="2"/>
</dbReference>
<name>A0A8J7BZ98_9CYAN</name>
<sequence>MVKNTTESLRRVAETPGGIGYATASEVVIHRTLPIKSLLLAYNSDKPFIPPFSNKNMNQVNQQAFADGSYPITRKLYVIIKKDGGLDEQAGTAYANLLLSIEGQKLIEQAGFAPIRKLSPK</sequence>
<keyword evidence="1" id="KW-0732">Signal</keyword>
<accession>A0A8J7BZ98</accession>
<gene>
    <name evidence="3" type="ORF">ICL16_35120</name>
</gene>
<dbReference type="PANTHER" id="PTHR30570:SF1">
    <property type="entry name" value="PHOSPHATE-BINDING PROTEIN PSTS"/>
    <property type="match status" value="1"/>
</dbReference>
<dbReference type="EMBL" id="JACXAE010000106">
    <property type="protein sequence ID" value="MBD2777137.1"/>
    <property type="molecule type" value="Genomic_DNA"/>
</dbReference>
<evidence type="ECO:0000313" key="3">
    <source>
        <dbReference type="EMBL" id="MBD2777137.1"/>
    </source>
</evidence>
<feature type="domain" description="PBP" evidence="2">
    <location>
        <begin position="6"/>
        <end position="100"/>
    </location>
</feature>
<dbReference type="PANTHER" id="PTHR30570">
    <property type="entry name" value="PERIPLASMIC PHOSPHATE BINDING COMPONENT OF PHOSPHATE ABC TRANSPORTER"/>
    <property type="match status" value="1"/>
</dbReference>
<keyword evidence="4" id="KW-1185">Reference proteome</keyword>
<dbReference type="InterPro" id="IPR050811">
    <property type="entry name" value="Phosphate_ABC_transporter"/>
</dbReference>
<dbReference type="InterPro" id="IPR024370">
    <property type="entry name" value="PBP_domain"/>
</dbReference>
<reference evidence="3" key="1">
    <citation type="submission" date="2020-09" db="EMBL/GenBank/DDBJ databases">
        <title>Iningainema tapete sp. nov. (Scytonemataceae, Cyanobacteria) from greenhouses in central Florida (USA) produces two types of nodularin with biosynthetic potential for microcystin-LR and anabaenopeptins.</title>
        <authorList>
            <person name="Berthold D.E."/>
            <person name="Lefler F.W."/>
            <person name="Huang I.-S."/>
            <person name="Abdulla H."/>
            <person name="Zimba P.V."/>
            <person name="Laughinghouse H.D. IV."/>
        </authorList>
    </citation>
    <scope>NUCLEOTIDE SEQUENCE</scope>
    <source>
        <strain evidence="3">BLCCT55</strain>
    </source>
</reference>
<organism evidence="3 4">
    <name type="scientific">Iningainema tapete BLCC-T55</name>
    <dbReference type="NCBI Taxonomy" id="2748662"/>
    <lineage>
        <taxon>Bacteria</taxon>
        <taxon>Bacillati</taxon>
        <taxon>Cyanobacteriota</taxon>
        <taxon>Cyanophyceae</taxon>
        <taxon>Nostocales</taxon>
        <taxon>Scytonemataceae</taxon>
        <taxon>Iningainema tapete</taxon>
    </lineage>
</organism>
<evidence type="ECO:0000313" key="4">
    <source>
        <dbReference type="Proteomes" id="UP000629098"/>
    </source>
</evidence>